<dbReference type="AlphaFoldDB" id="A0A7Y9WV43"/>
<organism evidence="2 3">
    <name type="scientific">Paraburkholderia bryophila</name>
    <dbReference type="NCBI Taxonomy" id="420952"/>
    <lineage>
        <taxon>Bacteria</taxon>
        <taxon>Pseudomonadati</taxon>
        <taxon>Pseudomonadota</taxon>
        <taxon>Betaproteobacteria</taxon>
        <taxon>Burkholderiales</taxon>
        <taxon>Burkholderiaceae</taxon>
        <taxon>Paraburkholderia</taxon>
    </lineage>
</organism>
<proteinExistence type="predicted"/>
<evidence type="ECO:0000313" key="4">
    <source>
        <dbReference type="Proteomes" id="UP000572540"/>
    </source>
</evidence>
<keyword evidence="3" id="KW-1185">Reference proteome</keyword>
<dbReference type="EMBL" id="JACCAU010000001">
    <property type="protein sequence ID" value="NYH15012.1"/>
    <property type="molecule type" value="Genomic_DNA"/>
</dbReference>
<evidence type="ECO:0000313" key="3">
    <source>
        <dbReference type="Proteomes" id="UP000540929"/>
    </source>
</evidence>
<evidence type="ECO:0000313" key="1">
    <source>
        <dbReference type="EMBL" id="NYH15012.1"/>
    </source>
</evidence>
<evidence type="ECO:0000313" key="2">
    <source>
        <dbReference type="EMBL" id="NYH26656.1"/>
    </source>
</evidence>
<comment type="caution">
    <text evidence="2">The sequence shown here is derived from an EMBL/GenBank/DDBJ whole genome shotgun (WGS) entry which is preliminary data.</text>
</comment>
<accession>A0A7Y9WV43</accession>
<name>A0A7Y9WV43_9BURK</name>
<sequence>MLIDVSHAPYVFIKAEVESNVPVEEQFQKLLDNGQPFVLITNHGQDDHEDETVEERREKALFFKRIKDRLSKLCRGMIILAGDRAPPAPARLLATTAGKAFGFTVAFASSKDDAIRQGKALLANHQ</sequence>
<dbReference type="EMBL" id="JACCAS010000002">
    <property type="protein sequence ID" value="NYH26656.1"/>
    <property type="molecule type" value="Genomic_DNA"/>
</dbReference>
<dbReference type="Proteomes" id="UP000572540">
    <property type="component" value="Unassembled WGS sequence"/>
</dbReference>
<dbReference type="RefSeq" id="WP_179710611.1">
    <property type="nucleotide sequence ID" value="NZ_JACCAS010000002.1"/>
</dbReference>
<gene>
    <name evidence="2" type="ORF">GGD40_006227</name>
    <name evidence="1" type="ORF">GGD41_002240</name>
</gene>
<dbReference type="Proteomes" id="UP000540929">
    <property type="component" value="Unassembled WGS sequence"/>
</dbReference>
<protein>
    <submittedName>
        <fullName evidence="2">Uncharacterized protein</fullName>
    </submittedName>
</protein>
<reference evidence="3 4" key="1">
    <citation type="submission" date="2020-07" db="EMBL/GenBank/DDBJ databases">
        <title>Exploring microbial biodiversity for novel pathways involved in the catabolism of aromatic compounds derived from lignin.</title>
        <authorList>
            <person name="Elkins J."/>
        </authorList>
    </citation>
    <scope>NUCLEOTIDE SEQUENCE [LARGE SCALE GENOMIC DNA]</scope>
    <source>
        <strain evidence="1 4">H2C3B</strain>
        <strain evidence="2 3">H2C3C</strain>
    </source>
</reference>